<gene>
    <name evidence="2" type="ORF">HZB08_03320</name>
</gene>
<protein>
    <submittedName>
        <fullName evidence="2">PEGA domain-containing protein</fullName>
    </submittedName>
</protein>
<dbReference type="GO" id="GO:0004190">
    <property type="term" value="F:aspartic-type endopeptidase activity"/>
    <property type="evidence" value="ECO:0007669"/>
    <property type="project" value="InterPro"/>
</dbReference>
<dbReference type="AlphaFoldDB" id="A0A9D6UKG8"/>
<dbReference type="InterPro" id="IPR020080">
    <property type="entry name" value="OM_adhesin/peptidase_omptin"/>
</dbReference>
<dbReference type="InterPro" id="IPR013229">
    <property type="entry name" value="PEGA"/>
</dbReference>
<dbReference type="EMBL" id="JACRKR010000164">
    <property type="protein sequence ID" value="MBI5079030.1"/>
    <property type="molecule type" value="Genomic_DNA"/>
</dbReference>
<sequence length="394" mass="45044">MAGEKRRTQRFTAGQTAGKIKGKAMNSGYFWAVRTMKNILSLILIVMFLPAMALAQEEYGQLKIISKYGEYRILLDGENVGTTPLVLKNIQSGPHLLRVVDKKTYLTIAEKTMLKGNIYVKGGKLNTIIIEEEIKKHPVEKKEEESEKKTEEQPKTEMLKNEAFFSIESSNYAYKEPGVMEDTGRMYGITYSNVHYSSQYMLKIKYEGRYFWGLVNYAGRTSGGTPVAINDISDWGYELRLMWGNDYLLSEAFYLTPYMGGGYRYLNDNSQLKDPRGYQRESKYFYIPMGIEVSRSFNNRFFTAMLEFDYFFGGAQFSRLSDVSHQYSDVTSDQGSGYGLRCSIGYSQKLGNINYEGKLFLRLWSINESDTDANGYYEPANNTTETGFAIGVHF</sequence>
<name>A0A9D6UKG8_UNCSA</name>
<comment type="caution">
    <text evidence="2">The sequence shown here is derived from an EMBL/GenBank/DDBJ whole genome shotgun (WGS) entry which is preliminary data.</text>
</comment>
<reference evidence="2" key="1">
    <citation type="submission" date="2020-07" db="EMBL/GenBank/DDBJ databases">
        <title>Huge and variable diversity of episymbiotic CPR bacteria and DPANN archaea in groundwater ecosystems.</title>
        <authorList>
            <person name="He C.Y."/>
            <person name="Keren R."/>
            <person name="Whittaker M."/>
            <person name="Farag I.F."/>
            <person name="Doudna J."/>
            <person name="Cate J.H.D."/>
            <person name="Banfield J.F."/>
        </authorList>
    </citation>
    <scope>NUCLEOTIDE SEQUENCE</scope>
    <source>
        <strain evidence="2">NC_groundwater_1860_Pr3_B-0.1um_51_7</strain>
    </source>
</reference>
<dbReference type="SUPFAM" id="SSF69917">
    <property type="entry name" value="OMPT-like"/>
    <property type="match status" value="1"/>
</dbReference>
<dbReference type="Pfam" id="PF08308">
    <property type="entry name" value="PEGA"/>
    <property type="match status" value="1"/>
</dbReference>
<dbReference type="Gene3D" id="2.40.128.100">
    <property type="entry name" value="OPCA outer membrane adhesin/invasin"/>
    <property type="match status" value="1"/>
</dbReference>
<feature type="domain" description="PEGA" evidence="1">
    <location>
        <begin position="60"/>
        <end position="118"/>
    </location>
</feature>
<dbReference type="Proteomes" id="UP000808761">
    <property type="component" value="Unassembled WGS sequence"/>
</dbReference>
<accession>A0A9D6UKG8</accession>
<evidence type="ECO:0000313" key="3">
    <source>
        <dbReference type="Proteomes" id="UP000808761"/>
    </source>
</evidence>
<evidence type="ECO:0000313" key="2">
    <source>
        <dbReference type="EMBL" id="MBI5079030.1"/>
    </source>
</evidence>
<organism evidence="2 3">
    <name type="scientific">Candidatus Saganbacteria bacterium</name>
    <dbReference type="NCBI Taxonomy" id="2575572"/>
    <lineage>
        <taxon>Bacteria</taxon>
        <taxon>Bacillati</taxon>
        <taxon>Saganbacteria</taxon>
    </lineage>
</organism>
<proteinExistence type="predicted"/>
<evidence type="ECO:0000259" key="1">
    <source>
        <dbReference type="Pfam" id="PF08308"/>
    </source>
</evidence>